<dbReference type="SUPFAM" id="SSF56219">
    <property type="entry name" value="DNase I-like"/>
    <property type="match status" value="1"/>
</dbReference>
<evidence type="ECO:0000256" key="1">
    <source>
        <dbReference type="ARBA" id="ARBA00022723"/>
    </source>
</evidence>
<dbReference type="GO" id="GO:0046872">
    <property type="term" value="F:metal ion binding"/>
    <property type="evidence" value="ECO:0007669"/>
    <property type="project" value="UniProtKB-KW"/>
</dbReference>
<protein>
    <recommendedName>
        <fullName evidence="8">Endonuclease/exonuclease/phosphatase domain-containing protein</fullName>
    </recommendedName>
</protein>
<dbReference type="GO" id="GO:0008081">
    <property type="term" value="F:phosphoric diester hydrolase activity"/>
    <property type="evidence" value="ECO:0007669"/>
    <property type="project" value="TreeGrafter"/>
</dbReference>
<evidence type="ECO:0000256" key="5">
    <source>
        <dbReference type="PIRSR" id="PIRSR604808-3"/>
    </source>
</evidence>
<dbReference type="GO" id="GO:0006284">
    <property type="term" value="P:base-excision repair"/>
    <property type="evidence" value="ECO:0007669"/>
    <property type="project" value="TreeGrafter"/>
</dbReference>
<accession>A0AAR2JK72</accession>
<evidence type="ECO:0000313" key="7">
    <source>
        <dbReference type="Proteomes" id="UP001501920"/>
    </source>
</evidence>
<dbReference type="Proteomes" id="UP001501920">
    <property type="component" value="Chromosome 11"/>
</dbReference>
<keyword evidence="7" id="KW-1185">Reference proteome</keyword>
<dbReference type="AlphaFoldDB" id="A0AAR2JK72"/>
<keyword evidence="3 4" id="KW-0460">Magnesium</keyword>
<feature type="site" description="Transition state stabilizer" evidence="5">
    <location>
        <position position="83"/>
    </location>
</feature>
<evidence type="ECO:0000256" key="4">
    <source>
        <dbReference type="PIRSR" id="PIRSR604808-2"/>
    </source>
</evidence>
<feature type="site" description="Important for catalytic activity" evidence="5">
    <location>
        <position position="143"/>
    </location>
</feature>
<organism evidence="6 7">
    <name type="scientific">Pygocentrus nattereri</name>
    <name type="common">Red-bellied piranha</name>
    <dbReference type="NCBI Taxonomy" id="42514"/>
    <lineage>
        <taxon>Eukaryota</taxon>
        <taxon>Metazoa</taxon>
        <taxon>Chordata</taxon>
        <taxon>Craniata</taxon>
        <taxon>Vertebrata</taxon>
        <taxon>Euteleostomi</taxon>
        <taxon>Actinopterygii</taxon>
        <taxon>Neopterygii</taxon>
        <taxon>Teleostei</taxon>
        <taxon>Ostariophysi</taxon>
        <taxon>Characiformes</taxon>
        <taxon>Characoidei</taxon>
        <taxon>Pygocentrus</taxon>
    </lineage>
</organism>
<keyword evidence="4" id="KW-0464">Manganese</keyword>
<evidence type="ECO:0008006" key="8">
    <source>
        <dbReference type="Google" id="ProtNLM"/>
    </source>
</evidence>
<dbReference type="InterPro" id="IPR004808">
    <property type="entry name" value="AP_endonuc_1"/>
</dbReference>
<dbReference type="GeneTree" id="ENSGT01120000277590"/>
<reference evidence="6" key="3">
    <citation type="submission" date="2025-09" db="UniProtKB">
        <authorList>
            <consortium name="Ensembl"/>
        </authorList>
    </citation>
    <scope>IDENTIFICATION</scope>
</reference>
<evidence type="ECO:0000313" key="6">
    <source>
        <dbReference type="Ensembl" id="ENSPNAP00000052390.1"/>
    </source>
</evidence>
<dbReference type="InterPro" id="IPR036691">
    <property type="entry name" value="Endo/exonu/phosph_ase_sf"/>
</dbReference>
<dbReference type="PANTHER" id="PTHR22748:SF26">
    <property type="entry name" value="ENDONUCLEASE_EXONUCLEASE_PHOSPHATASE DOMAIN-CONTAINING PROTEIN"/>
    <property type="match status" value="1"/>
</dbReference>
<dbReference type="GO" id="GO:0003906">
    <property type="term" value="F:DNA-(apurinic or apyrimidinic site) endonuclease activity"/>
    <property type="evidence" value="ECO:0007669"/>
    <property type="project" value="TreeGrafter"/>
</dbReference>
<proteinExistence type="predicted"/>
<keyword evidence="2" id="KW-0378">Hydrolase</keyword>
<feature type="binding site" evidence="4">
    <location>
        <position position="81"/>
    </location>
    <ligand>
        <name>Mg(2+)</name>
        <dbReference type="ChEBI" id="CHEBI:18420"/>
        <label>1</label>
    </ligand>
</feature>
<reference evidence="6 7" key="1">
    <citation type="submission" date="2020-10" db="EMBL/GenBank/DDBJ databases">
        <title>Pygocentrus nattereri (red-bellied piranha) genome, fPygNat1, primary haplotype.</title>
        <authorList>
            <person name="Myers G."/>
            <person name="Meyer A."/>
            <person name="Karagic N."/>
            <person name="Pippel M."/>
            <person name="Winkler S."/>
            <person name="Tracey A."/>
            <person name="Wood J."/>
            <person name="Formenti G."/>
            <person name="Howe K."/>
            <person name="Fedrigo O."/>
            <person name="Jarvis E.D."/>
        </authorList>
    </citation>
    <scope>NUCLEOTIDE SEQUENCE [LARGE SCALE GENOMIC DNA]</scope>
</reference>
<feature type="binding site" evidence="4">
    <location>
        <position position="83"/>
    </location>
    <ligand>
        <name>Mg(2+)</name>
        <dbReference type="ChEBI" id="CHEBI:18420"/>
        <label>1</label>
    </ligand>
</feature>
<dbReference type="GO" id="GO:0005634">
    <property type="term" value="C:nucleus"/>
    <property type="evidence" value="ECO:0007669"/>
    <property type="project" value="TreeGrafter"/>
</dbReference>
<dbReference type="PANTHER" id="PTHR22748">
    <property type="entry name" value="AP ENDONUCLEASE"/>
    <property type="match status" value="1"/>
</dbReference>
<keyword evidence="1 4" id="KW-0479">Metal-binding</keyword>
<evidence type="ECO:0000256" key="2">
    <source>
        <dbReference type="ARBA" id="ARBA00022801"/>
    </source>
</evidence>
<dbReference type="GO" id="GO:0008311">
    <property type="term" value="F:double-stranded DNA 3'-5' DNA exonuclease activity"/>
    <property type="evidence" value="ECO:0007669"/>
    <property type="project" value="TreeGrafter"/>
</dbReference>
<dbReference type="Ensembl" id="ENSPNAT00000068418.1">
    <property type="protein sequence ID" value="ENSPNAP00000052390.1"/>
    <property type="gene ID" value="ENSPNAG00000035656.1"/>
</dbReference>
<comment type="cofactor">
    <cofactor evidence="4">
        <name>Mg(2+)</name>
        <dbReference type="ChEBI" id="CHEBI:18420"/>
    </cofactor>
    <cofactor evidence="4">
        <name>Mn(2+)</name>
        <dbReference type="ChEBI" id="CHEBI:29035"/>
    </cofactor>
    <text evidence="4">Probably binds two magnesium or manganese ions per subunit.</text>
</comment>
<name>A0AAR2JK72_PYGNA</name>
<dbReference type="Gene3D" id="3.60.10.10">
    <property type="entry name" value="Endonuclease/exonuclease/phosphatase"/>
    <property type="match status" value="1"/>
</dbReference>
<evidence type="ECO:0000256" key="3">
    <source>
        <dbReference type="ARBA" id="ARBA00022842"/>
    </source>
</evidence>
<sequence>VILNWVGQVYFSSFTSNKRGTAILIHKNLPFIFKKQIIDCEGQEFSLLNIYAPNEDCPKFMPDKITLFSQYTSDFGIIAGDFNCCMGSNLDKSSMLISSPNASRTLSVTSREAGLVDVWREFNPTSEGYTFYSARHKTYSRLDFFLLPKNRLSSVVSLV</sequence>
<reference evidence="6" key="2">
    <citation type="submission" date="2025-08" db="UniProtKB">
        <authorList>
            <consortium name="Ensembl"/>
        </authorList>
    </citation>
    <scope>IDENTIFICATION</scope>
</reference>